<name>A0A0D0CQ26_9AGAR</name>
<keyword evidence="3" id="KW-1185">Reference proteome</keyword>
<dbReference type="HOGENOM" id="CLU_1532734_0_0_1"/>
<evidence type="ECO:0000313" key="3">
    <source>
        <dbReference type="Proteomes" id="UP000053593"/>
    </source>
</evidence>
<organism evidence="2 3">
    <name type="scientific">Collybiopsis luxurians FD-317 M1</name>
    <dbReference type="NCBI Taxonomy" id="944289"/>
    <lineage>
        <taxon>Eukaryota</taxon>
        <taxon>Fungi</taxon>
        <taxon>Dikarya</taxon>
        <taxon>Basidiomycota</taxon>
        <taxon>Agaricomycotina</taxon>
        <taxon>Agaricomycetes</taxon>
        <taxon>Agaricomycetidae</taxon>
        <taxon>Agaricales</taxon>
        <taxon>Marasmiineae</taxon>
        <taxon>Omphalotaceae</taxon>
        <taxon>Collybiopsis</taxon>
        <taxon>Collybiopsis luxurians</taxon>
    </lineage>
</organism>
<dbReference type="Proteomes" id="UP000053593">
    <property type="component" value="Unassembled WGS sequence"/>
</dbReference>
<gene>
    <name evidence="2" type="ORF">GYMLUDRAFT_261026</name>
</gene>
<dbReference type="EMBL" id="KN834772">
    <property type="protein sequence ID" value="KIK61072.1"/>
    <property type="molecule type" value="Genomic_DNA"/>
</dbReference>
<dbReference type="AlphaFoldDB" id="A0A0D0CQ26"/>
<accession>A0A0D0CQ26</accession>
<reference evidence="2 3" key="1">
    <citation type="submission" date="2014-04" db="EMBL/GenBank/DDBJ databases">
        <title>Evolutionary Origins and Diversification of the Mycorrhizal Mutualists.</title>
        <authorList>
            <consortium name="DOE Joint Genome Institute"/>
            <consortium name="Mycorrhizal Genomics Consortium"/>
            <person name="Kohler A."/>
            <person name="Kuo A."/>
            <person name="Nagy L.G."/>
            <person name="Floudas D."/>
            <person name="Copeland A."/>
            <person name="Barry K.W."/>
            <person name="Cichocki N."/>
            <person name="Veneault-Fourrey C."/>
            <person name="LaButti K."/>
            <person name="Lindquist E.A."/>
            <person name="Lipzen A."/>
            <person name="Lundell T."/>
            <person name="Morin E."/>
            <person name="Murat C."/>
            <person name="Riley R."/>
            <person name="Ohm R."/>
            <person name="Sun H."/>
            <person name="Tunlid A."/>
            <person name="Henrissat B."/>
            <person name="Grigoriev I.V."/>
            <person name="Hibbett D.S."/>
            <person name="Martin F."/>
        </authorList>
    </citation>
    <scope>NUCLEOTIDE SEQUENCE [LARGE SCALE GENOMIC DNA]</scope>
    <source>
        <strain evidence="2 3">FD-317 M1</strain>
    </source>
</reference>
<feature type="transmembrane region" description="Helical" evidence="1">
    <location>
        <begin position="24"/>
        <end position="44"/>
    </location>
</feature>
<keyword evidence="1" id="KW-1133">Transmembrane helix</keyword>
<keyword evidence="1" id="KW-0472">Membrane</keyword>
<proteinExistence type="predicted"/>
<evidence type="ECO:0000256" key="1">
    <source>
        <dbReference type="SAM" id="Phobius"/>
    </source>
</evidence>
<evidence type="ECO:0000313" key="2">
    <source>
        <dbReference type="EMBL" id="KIK61072.1"/>
    </source>
</evidence>
<keyword evidence="1" id="KW-0812">Transmembrane</keyword>
<protein>
    <submittedName>
        <fullName evidence="2">Uncharacterized protein</fullName>
    </submittedName>
</protein>
<sequence>MASSPLEATIQLFAQTTPSMTSNVIFWITTSLLILLTMILRGVWLSCLSLQSLEGTIAETEDLLKKYEESICSHFLSDTIIDCDKHKICYNDYKERLLSIKLIAHNISDADYNVAAWRKYISFSRALIISWWYKKLCELKDDIKHSSILVIKDQNGHTLQMMHLRHRNVSASSSSSTPEDI</sequence>